<feature type="compositionally biased region" description="Low complexity" evidence="1">
    <location>
        <begin position="160"/>
        <end position="185"/>
    </location>
</feature>
<feature type="region of interest" description="Disordered" evidence="1">
    <location>
        <begin position="138"/>
        <end position="256"/>
    </location>
</feature>
<evidence type="ECO:0000256" key="1">
    <source>
        <dbReference type="SAM" id="MobiDB-lite"/>
    </source>
</evidence>
<dbReference type="EMBL" id="JBBBZM010000060">
    <property type="protein sequence ID" value="KAL0635914.1"/>
    <property type="molecule type" value="Genomic_DNA"/>
</dbReference>
<accession>A0ABR3GIZ8</accession>
<comment type="caution">
    <text evidence="2">The sequence shown here is derived from an EMBL/GenBank/DDBJ whole genome shotgun (WGS) entry which is preliminary data.</text>
</comment>
<proteinExistence type="predicted"/>
<feature type="region of interest" description="Disordered" evidence="1">
    <location>
        <begin position="61"/>
        <end position="90"/>
    </location>
</feature>
<feature type="region of interest" description="Disordered" evidence="1">
    <location>
        <begin position="1"/>
        <end position="23"/>
    </location>
</feature>
<gene>
    <name evidence="2" type="ORF">Q9L58_005158</name>
</gene>
<evidence type="ECO:0000313" key="3">
    <source>
        <dbReference type="Proteomes" id="UP001447188"/>
    </source>
</evidence>
<sequence>MFENFSFDAPSSSGRREALVSPPIAPESSTPLFFGSCSLSPLEEDDIFFRRNLSTSLSKLSIAEKQPAPPTEIRQNQLPSPVSPTSTSFLMPSANPRTCVRFQRQILARLQTTDSQLRCLSTLVEEMISSRDNCSVSAAPPLHHGCSSPPPIASRRRRNSLPSVVSRGSIGSGIKKPSLSSSSSSSKDRDLRLKRGSQSFFSSPSYSKATTKNAKPSSKGFGISKKAHQQRARRGAVAVAWRRSSSSSSSSGHVSD</sequence>
<keyword evidence="3" id="KW-1185">Reference proteome</keyword>
<name>A0ABR3GIZ8_9PEZI</name>
<dbReference type="Proteomes" id="UP001447188">
    <property type="component" value="Unassembled WGS sequence"/>
</dbReference>
<feature type="compositionally biased region" description="Low complexity" evidence="1">
    <location>
        <begin position="235"/>
        <end position="256"/>
    </location>
</feature>
<feature type="compositionally biased region" description="Basic residues" evidence="1">
    <location>
        <begin position="225"/>
        <end position="234"/>
    </location>
</feature>
<reference evidence="2 3" key="1">
    <citation type="submission" date="2024-02" db="EMBL/GenBank/DDBJ databases">
        <title>Discinaceae phylogenomics.</title>
        <authorList>
            <person name="Dirks A.C."/>
            <person name="James T.Y."/>
        </authorList>
    </citation>
    <scope>NUCLEOTIDE SEQUENCE [LARGE SCALE GENOMIC DNA]</scope>
    <source>
        <strain evidence="2 3">ACD0624</strain>
    </source>
</reference>
<evidence type="ECO:0000313" key="2">
    <source>
        <dbReference type="EMBL" id="KAL0635914.1"/>
    </source>
</evidence>
<feature type="compositionally biased region" description="Polar residues" evidence="1">
    <location>
        <begin position="73"/>
        <end position="90"/>
    </location>
</feature>
<organism evidence="2 3">
    <name type="scientific">Discina gigas</name>
    <dbReference type="NCBI Taxonomy" id="1032678"/>
    <lineage>
        <taxon>Eukaryota</taxon>
        <taxon>Fungi</taxon>
        <taxon>Dikarya</taxon>
        <taxon>Ascomycota</taxon>
        <taxon>Pezizomycotina</taxon>
        <taxon>Pezizomycetes</taxon>
        <taxon>Pezizales</taxon>
        <taxon>Discinaceae</taxon>
        <taxon>Discina</taxon>
    </lineage>
</organism>
<feature type="compositionally biased region" description="Low complexity" evidence="1">
    <location>
        <begin position="197"/>
        <end position="207"/>
    </location>
</feature>
<protein>
    <submittedName>
        <fullName evidence="2">Uncharacterized protein</fullName>
    </submittedName>
</protein>